<evidence type="ECO:0000313" key="2">
    <source>
        <dbReference type="Proteomes" id="UP000074914"/>
    </source>
</evidence>
<dbReference type="Proteomes" id="UP000074914">
    <property type="component" value="Chromosome"/>
</dbReference>
<accession>A0ABM5Z3B5</accession>
<evidence type="ECO:0008006" key="3">
    <source>
        <dbReference type="Google" id="ProtNLM"/>
    </source>
</evidence>
<organism evidence="1 2">
    <name type="scientific">Collimonas pratensis</name>
    <dbReference type="NCBI Taxonomy" id="279113"/>
    <lineage>
        <taxon>Bacteria</taxon>
        <taxon>Pseudomonadati</taxon>
        <taxon>Pseudomonadota</taxon>
        <taxon>Betaproteobacteria</taxon>
        <taxon>Burkholderiales</taxon>
        <taxon>Oxalobacteraceae</taxon>
        <taxon>Collimonas</taxon>
    </lineage>
</organism>
<proteinExistence type="predicted"/>
<name>A0ABM5Z3B5_9BURK</name>
<gene>
    <name evidence="1" type="ORF">CPter291_1390</name>
</gene>
<reference evidence="1 2" key="1">
    <citation type="submission" date="2015-11" db="EMBL/GenBank/DDBJ databases">
        <title>Exploring the genomic traits of fungus-feeding bacterial genus Collimonas.</title>
        <authorList>
            <person name="Song C."/>
            <person name="Schmidt R."/>
            <person name="de Jager V."/>
            <person name="Krzyzanowska D."/>
            <person name="Jongedijk E."/>
            <person name="Cankar K."/>
            <person name="Beekwilder J."/>
            <person name="van Veen A."/>
            <person name="de Boer W."/>
            <person name="van Veen J.A."/>
            <person name="Garbeva P."/>
        </authorList>
    </citation>
    <scope>NUCLEOTIDE SEQUENCE [LARGE SCALE GENOMIC DNA]</scope>
    <source>
        <strain evidence="1 2">Ter291</strain>
    </source>
</reference>
<sequence length="90" mass="10302">MIRVSPDEKQIIKKELERRVKLFTLDPKSHEYSLLDNSCSSNVADVLDLAGIVSYDPRWSAFQIVSPADIDTGLQHSKRLILKIEHPKTR</sequence>
<protein>
    <recommendedName>
        <fullName evidence="3">DUF4105 domain-containing protein</fullName>
    </recommendedName>
</protein>
<dbReference type="EMBL" id="CP013236">
    <property type="protein sequence ID" value="AMP13664.1"/>
    <property type="molecule type" value="Genomic_DNA"/>
</dbReference>
<evidence type="ECO:0000313" key="1">
    <source>
        <dbReference type="EMBL" id="AMP13664.1"/>
    </source>
</evidence>
<keyword evidence="2" id="KW-1185">Reference proteome</keyword>